<evidence type="ECO:0000313" key="2">
    <source>
        <dbReference type="Proteomes" id="UP000030700"/>
    </source>
</evidence>
<protein>
    <submittedName>
        <fullName evidence="1">Uncharacterized protein</fullName>
    </submittedName>
</protein>
<proteinExistence type="predicted"/>
<dbReference type="InterPro" id="IPR036866">
    <property type="entry name" value="RibonucZ/Hydroxyglut_hydro"/>
</dbReference>
<reference evidence="1" key="1">
    <citation type="journal article" date="2015" name="PeerJ">
        <title>First genomic representation of candidate bacterial phylum KSB3 points to enhanced environmental sensing as a trigger of wastewater bulking.</title>
        <authorList>
            <person name="Sekiguchi Y."/>
            <person name="Ohashi A."/>
            <person name="Parks D.H."/>
            <person name="Yamauchi T."/>
            <person name="Tyson G.W."/>
            <person name="Hugenholtz P."/>
        </authorList>
    </citation>
    <scope>NUCLEOTIDE SEQUENCE [LARGE SCALE GENOMIC DNA]</scope>
</reference>
<dbReference type="PANTHER" id="PTHR46018:SF7">
    <property type="entry name" value="RIBONUCLEASE Z"/>
    <property type="match status" value="1"/>
</dbReference>
<dbReference type="GO" id="GO:0042781">
    <property type="term" value="F:3'-tRNA processing endoribonuclease activity"/>
    <property type="evidence" value="ECO:0007669"/>
    <property type="project" value="TreeGrafter"/>
</dbReference>
<sequence length="321" mass="37060">MKIKPRLGGGKSGDPSLYIELLDRKRSLLFDCGLNYFKHALLRKISDVCVSHTHIDHFIGFDTLLRLNLTEEKTLQIFGPPGILQNVIGKLQGYTWNICQNLRLIILVQEILPDRIIMTELASWKGFAITNVVERPHSSQLLKDEEFSINYLELNHKIPSFAYSFIEDESCNVRKEALAQLGLEPGPWVAKLKSLALDSAAGHKELHIQDQAYTVEFLAQHLLIHKRGVKITYLTDFLLENQRMEDIARFAWQSDWLFCEASFSEQERDKAKTTHHLTAKDAGKIARLAQVKQLVLFHFSRRYQDYSILLEEARQEFPRVE</sequence>
<dbReference type="Proteomes" id="UP000030700">
    <property type="component" value="Unassembled WGS sequence"/>
</dbReference>
<dbReference type="STRING" id="1499966.U14_04187"/>
<accession>A0A0S6W069</accession>
<organism evidence="1">
    <name type="scientific">Candidatus Moduliflexus flocculans</name>
    <dbReference type="NCBI Taxonomy" id="1499966"/>
    <lineage>
        <taxon>Bacteria</taxon>
        <taxon>Candidatus Moduliflexota</taxon>
        <taxon>Candidatus Moduliflexia</taxon>
        <taxon>Candidatus Moduliflexales</taxon>
        <taxon>Candidatus Moduliflexaceae</taxon>
    </lineage>
</organism>
<evidence type="ECO:0000313" key="1">
    <source>
        <dbReference type="EMBL" id="GAK52928.1"/>
    </source>
</evidence>
<dbReference type="SUPFAM" id="SSF56281">
    <property type="entry name" value="Metallo-hydrolase/oxidoreductase"/>
    <property type="match status" value="1"/>
</dbReference>
<gene>
    <name evidence="1" type="ORF">U14_04187</name>
</gene>
<dbReference type="Gene3D" id="3.60.15.10">
    <property type="entry name" value="Ribonuclease Z/Hydroxyacylglutathione hydrolase-like"/>
    <property type="match status" value="1"/>
</dbReference>
<dbReference type="EMBL" id="DF820459">
    <property type="protein sequence ID" value="GAK52928.1"/>
    <property type="molecule type" value="Genomic_DNA"/>
</dbReference>
<dbReference type="AlphaFoldDB" id="A0A0S6W069"/>
<dbReference type="PANTHER" id="PTHR46018">
    <property type="entry name" value="ZINC PHOSPHODIESTERASE ELAC PROTEIN 1"/>
    <property type="match status" value="1"/>
</dbReference>
<name>A0A0S6W069_9BACT</name>
<dbReference type="HOGENOM" id="CLU_823444_0_0_0"/>
<keyword evidence="2" id="KW-1185">Reference proteome</keyword>